<name>A0A381Y410_9ZZZZ</name>
<dbReference type="EMBL" id="UINC01017360">
    <property type="protein sequence ID" value="SVA71856.1"/>
    <property type="molecule type" value="Genomic_DNA"/>
</dbReference>
<protein>
    <recommendedName>
        <fullName evidence="2">CoA-binding domain-containing protein</fullName>
    </recommendedName>
</protein>
<accession>A0A381Y410</accession>
<evidence type="ECO:0008006" key="2">
    <source>
        <dbReference type="Google" id="ProtNLM"/>
    </source>
</evidence>
<proteinExistence type="predicted"/>
<reference evidence="1" key="1">
    <citation type="submission" date="2018-05" db="EMBL/GenBank/DDBJ databases">
        <authorList>
            <person name="Lanie J.A."/>
            <person name="Ng W.-L."/>
            <person name="Kazmierczak K.M."/>
            <person name="Andrzejewski T.M."/>
            <person name="Davidsen T.M."/>
            <person name="Wayne K.J."/>
            <person name="Tettelin H."/>
            <person name="Glass J.I."/>
            <person name="Rusch D."/>
            <person name="Podicherti R."/>
            <person name="Tsui H.-C.T."/>
            <person name="Winkler M.E."/>
        </authorList>
    </citation>
    <scope>NUCLEOTIDE SEQUENCE</scope>
</reference>
<gene>
    <name evidence="1" type="ORF">METZ01_LOCUS124710</name>
</gene>
<sequence length="68" mass="7454">MAVEYCKILQELSAKFTVVGRNEAGTKNFFEKTGIQALANGFTAWEKLNPIDTEYAIVAVNVEGLAKT</sequence>
<dbReference type="AlphaFoldDB" id="A0A381Y410"/>
<evidence type="ECO:0000313" key="1">
    <source>
        <dbReference type="EMBL" id="SVA71856.1"/>
    </source>
</evidence>
<organism evidence="1">
    <name type="scientific">marine metagenome</name>
    <dbReference type="NCBI Taxonomy" id="408172"/>
    <lineage>
        <taxon>unclassified sequences</taxon>
        <taxon>metagenomes</taxon>
        <taxon>ecological metagenomes</taxon>
    </lineage>
</organism>
<feature type="non-terminal residue" evidence="1">
    <location>
        <position position="68"/>
    </location>
</feature>